<sequence length="426" mass="47389">MSDGARHNVDYLIIGGGIAGTVAAEAIRGKDEHGTIAIISKEPHELYSRVLLPRYVEGALARSQVFLRTTEDYNKQNISLFSGYEATMVDIKRKEVRTRQGAVFFYKQLLIAAGGRVKPWHVKGSEDVPVMRFHTIDDAALLYDKLSEKHAEDVVIVGGGFIALELMNALVPRGVSRIHCLVPEKRYWEQYVDSEGSALVERHLEQKGILLHPHETATMIKQDDEGKIAVSTNKRASYSADILMVGIGLDCEVETFSGSGVEVKRGIVTNEFLETGVKDVWAAGDVAECYNPVFGRNLLVGNWNNSFLQGRIAGLNMASRHTARGSSQAFTYIPLYAITVLGIHIAFLGDVSGAKEYPNRTYISRFQEGKWYERFGLEDGKLVSAVFINKFEDKRIIELLMKDQRDSAPYVSYLGDPSVTLADYIT</sequence>
<keyword evidence="3" id="KW-0274">FAD</keyword>
<proteinExistence type="predicted"/>
<gene>
    <name evidence="5" type="ORF">A3H64_00010</name>
</gene>
<organism evidence="5 6">
    <name type="scientific">Candidatus Ryanbacteria bacterium RIFCSPLOWO2_02_FULL_45_11c</name>
    <dbReference type="NCBI Taxonomy" id="1802128"/>
    <lineage>
        <taxon>Bacteria</taxon>
        <taxon>Candidatus Ryaniibacteriota</taxon>
    </lineage>
</organism>
<dbReference type="PRINTS" id="PR00368">
    <property type="entry name" value="FADPNR"/>
</dbReference>
<dbReference type="Pfam" id="PF07992">
    <property type="entry name" value="Pyr_redox_2"/>
    <property type="match status" value="1"/>
</dbReference>
<dbReference type="STRING" id="1802128.A3H64_00010"/>
<reference evidence="5 6" key="1">
    <citation type="journal article" date="2016" name="Nat. Commun.">
        <title>Thousands of microbial genomes shed light on interconnected biogeochemical processes in an aquifer system.</title>
        <authorList>
            <person name="Anantharaman K."/>
            <person name="Brown C.T."/>
            <person name="Hug L.A."/>
            <person name="Sharon I."/>
            <person name="Castelle C.J."/>
            <person name="Probst A.J."/>
            <person name="Thomas B.C."/>
            <person name="Singh A."/>
            <person name="Wilkins M.J."/>
            <person name="Karaoz U."/>
            <person name="Brodie E.L."/>
            <person name="Williams K.H."/>
            <person name="Hubbard S.S."/>
            <person name="Banfield J.F."/>
        </authorList>
    </citation>
    <scope>NUCLEOTIDE SEQUENCE [LARGE SCALE GENOMIC DNA]</scope>
</reference>
<dbReference type="InterPro" id="IPR050260">
    <property type="entry name" value="FAD-bd_OxRdtase"/>
</dbReference>
<dbReference type="Gene3D" id="3.50.50.60">
    <property type="entry name" value="FAD/NAD(P)-binding domain"/>
    <property type="match status" value="2"/>
</dbReference>
<evidence type="ECO:0000256" key="3">
    <source>
        <dbReference type="ARBA" id="ARBA00022827"/>
    </source>
</evidence>
<keyword evidence="2" id="KW-0285">Flavoprotein</keyword>
<dbReference type="PANTHER" id="PTHR43429:SF3">
    <property type="entry name" value="NITRITE REDUCTASE [NAD(P)H]"/>
    <property type="match status" value="1"/>
</dbReference>
<dbReference type="InterPro" id="IPR036188">
    <property type="entry name" value="FAD/NAD-bd_sf"/>
</dbReference>
<evidence type="ECO:0000313" key="5">
    <source>
        <dbReference type="EMBL" id="OGZ54184.1"/>
    </source>
</evidence>
<dbReference type="Proteomes" id="UP000178186">
    <property type="component" value="Unassembled WGS sequence"/>
</dbReference>
<dbReference type="AlphaFoldDB" id="A0A1G2GVE7"/>
<dbReference type="EMBL" id="MHNY01000048">
    <property type="protein sequence ID" value="OGZ54184.1"/>
    <property type="molecule type" value="Genomic_DNA"/>
</dbReference>
<name>A0A1G2GVE7_9BACT</name>
<evidence type="ECO:0000256" key="2">
    <source>
        <dbReference type="ARBA" id="ARBA00022630"/>
    </source>
</evidence>
<accession>A0A1G2GVE7</accession>
<dbReference type="SUPFAM" id="SSF51905">
    <property type="entry name" value="FAD/NAD(P)-binding domain"/>
    <property type="match status" value="2"/>
</dbReference>
<evidence type="ECO:0000313" key="6">
    <source>
        <dbReference type="Proteomes" id="UP000178186"/>
    </source>
</evidence>
<comment type="caution">
    <text evidence="5">The sequence shown here is derived from an EMBL/GenBank/DDBJ whole genome shotgun (WGS) entry which is preliminary data.</text>
</comment>
<dbReference type="GO" id="GO:0016491">
    <property type="term" value="F:oxidoreductase activity"/>
    <property type="evidence" value="ECO:0007669"/>
    <property type="project" value="InterPro"/>
</dbReference>
<evidence type="ECO:0000256" key="1">
    <source>
        <dbReference type="ARBA" id="ARBA00001974"/>
    </source>
</evidence>
<protein>
    <recommendedName>
        <fullName evidence="4">FAD/NAD(P)-binding domain-containing protein</fullName>
    </recommendedName>
</protein>
<feature type="domain" description="FAD/NAD(P)-binding" evidence="4">
    <location>
        <begin position="10"/>
        <end position="297"/>
    </location>
</feature>
<dbReference type="PRINTS" id="PR00411">
    <property type="entry name" value="PNDRDTASEI"/>
</dbReference>
<dbReference type="PANTHER" id="PTHR43429">
    <property type="entry name" value="PYRIDINE NUCLEOTIDE-DISULFIDE OXIDOREDUCTASE DOMAIN-CONTAINING"/>
    <property type="match status" value="1"/>
</dbReference>
<dbReference type="InterPro" id="IPR023753">
    <property type="entry name" value="FAD/NAD-binding_dom"/>
</dbReference>
<evidence type="ECO:0000259" key="4">
    <source>
        <dbReference type="Pfam" id="PF07992"/>
    </source>
</evidence>
<comment type="cofactor">
    <cofactor evidence="1">
        <name>FAD</name>
        <dbReference type="ChEBI" id="CHEBI:57692"/>
    </cofactor>
</comment>